<gene>
    <name evidence="2" type="ORF">OC846_005277</name>
</gene>
<feature type="region of interest" description="Disordered" evidence="1">
    <location>
        <begin position="907"/>
        <end position="997"/>
    </location>
</feature>
<evidence type="ECO:0000313" key="2">
    <source>
        <dbReference type="EMBL" id="KAK0546433.1"/>
    </source>
</evidence>
<name>A0AAN6JQE2_9BASI</name>
<feature type="compositionally biased region" description="Polar residues" evidence="1">
    <location>
        <begin position="211"/>
        <end position="222"/>
    </location>
</feature>
<evidence type="ECO:0000256" key="1">
    <source>
        <dbReference type="SAM" id="MobiDB-lite"/>
    </source>
</evidence>
<keyword evidence="3" id="KW-1185">Reference proteome</keyword>
<reference evidence="2" key="1">
    <citation type="journal article" date="2023" name="PhytoFront">
        <title>Draft Genome Resources of Seven Strains of Tilletia horrida, Causal Agent of Kernel Smut of Rice.</title>
        <authorList>
            <person name="Khanal S."/>
            <person name="Antony Babu S."/>
            <person name="Zhou X.G."/>
        </authorList>
    </citation>
    <scope>NUCLEOTIDE SEQUENCE</scope>
    <source>
        <strain evidence="2">TX6</strain>
    </source>
</reference>
<feature type="region of interest" description="Disordered" evidence="1">
    <location>
        <begin position="455"/>
        <end position="483"/>
    </location>
</feature>
<feature type="compositionally biased region" description="Basic and acidic residues" evidence="1">
    <location>
        <begin position="459"/>
        <end position="474"/>
    </location>
</feature>
<dbReference type="AlphaFoldDB" id="A0AAN6JQE2"/>
<feature type="compositionally biased region" description="Polar residues" evidence="1">
    <location>
        <begin position="688"/>
        <end position="702"/>
    </location>
</feature>
<feature type="region of interest" description="Disordered" evidence="1">
    <location>
        <begin position="196"/>
        <end position="235"/>
    </location>
</feature>
<proteinExistence type="predicted"/>
<evidence type="ECO:0008006" key="4">
    <source>
        <dbReference type="Google" id="ProtNLM"/>
    </source>
</evidence>
<sequence length="1023" mass="108578">MSGQQQQQQQHVLALAIQQAQHLFSSAAAAAAADQDPFAPIPRLDDVNLNESPPLIYASLDQLTPSLTQRLHRLWHERGDFSKLKAASLNTATPSNTHTDAHDDDDDHHHHFPSYGIPSPLLPPSSSSTASAAAAQNNALLATAEHDGPSSISLQDAESLKTDMLHRIGNAHFATYFLHNLLALLLQQQTNQRKLDQLQQAHQQQLEQAIPGSSKSSGSKTRAGTPLSEHDSTSAAAAAAAAAHAEPYFDPTILGLSEVYRDPILQPAPPTQGHQNNDQDDDDDDENDKEEENLIRDGAQQSDSVPLHQTPLPALATTRATLSRASAILKRGSSSIRRVSKLPSEQTRWSSLAQLRTSSSASPSQTRPGPSTSSIAQPETSSSSSSSNATTTAATWKLTPPPQNVGVGTAVWWAGLSAREDGEGAGAKDAWIGYGLPELQPRMRKNALAYFADDDDDHTQEAERAEKDVPEGKGKAKANSSRSPLVFVHRPRRRLRLELKGPKGQLYATGASTLAAYAQEGSSQNTQTGIEASLREAQEELVDEELWAELCAQVRDSPDIVLRTSPLTAGPAVNATSGIHTAKPVSSSKTESMDVKLGGNWLLRLEMAAYKPSPTTSTGGASQADVADPDVDPRLSAFPRALLSFLRLSLIRSIRIRLKASAINAASNAAESKEAGFKTKNGHGGTSAGPQAQNKKVSNSNNNAGKSIIQLEREAAAANSKRGVGAYEVVSNPTTGSAASNAAKGAQTQQQKDGAVAAARAATLALQKERHLDPILGLFRYATFVSDIERILDDLIATSEAATSTESTSSDASEHERRTWYRLAPMASLVDSAEWMQTLLGGIHPPATTVNGPTDDPPVPTFPQQQMEAVQMLSGVGTIFFDESPLILINFSYPARLTLQFCRRRNGPTATMESPQSPSPSSGSDARAAATPAEADKNRPAGTPITSSTQNGRASTSSGRQQARGPASPSAPFGSSRPVAPNTANQGPTTPSPTAGMWTGELSLRVFADFVGRELASVQGRSG</sequence>
<feature type="compositionally biased region" description="Low complexity" evidence="1">
    <location>
        <begin position="914"/>
        <end position="933"/>
    </location>
</feature>
<feature type="region of interest" description="Disordered" evidence="1">
    <location>
        <begin position="263"/>
        <end position="291"/>
    </location>
</feature>
<feature type="compositionally biased region" description="Low complexity" evidence="1">
    <location>
        <begin position="371"/>
        <end position="395"/>
    </location>
</feature>
<organism evidence="2 3">
    <name type="scientific">Tilletia horrida</name>
    <dbReference type="NCBI Taxonomy" id="155126"/>
    <lineage>
        <taxon>Eukaryota</taxon>
        <taxon>Fungi</taxon>
        <taxon>Dikarya</taxon>
        <taxon>Basidiomycota</taxon>
        <taxon>Ustilaginomycotina</taxon>
        <taxon>Exobasidiomycetes</taxon>
        <taxon>Tilletiales</taxon>
        <taxon>Tilletiaceae</taxon>
        <taxon>Tilletia</taxon>
    </lineage>
</organism>
<feature type="compositionally biased region" description="Polar residues" evidence="1">
    <location>
        <begin position="333"/>
        <end position="370"/>
    </location>
</feature>
<accession>A0AAN6JQE2</accession>
<feature type="compositionally biased region" description="Low complexity" evidence="1">
    <location>
        <begin position="963"/>
        <end position="978"/>
    </location>
</feature>
<protein>
    <recommendedName>
        <fullName evidence="4">Mediator complex subunit 17</fullName>
    </recommendedName>
</protein>
<feature type="compositionally biased region" description="Polar residues" evidence="1">
    <location>
        <begin position="982"/>
        <end position="993"/>
    </location>
</feature>
<feature type="region of interest" description="Disordered" evidence="1">
    <location>
        <begin position="669"/>
        <end position="702"/>
    </location>
</feature>
<feature type="compositionally biased region" description="Low complexity" evidence="1">
    <location>
        <begin position="196"/>
        <end position="208"/>
    </location>
</feature>
<feature type="compositionally biased region" description="Polar residues" evidence="1">
    <location>
        <begin position="944"/>
        <end position="961"/>
    </location>
</feature>
<feature type="compositionally biased region" description="Low complexity" evidence="1">
    <location>
        <begin position="124"/>
        <end position="134"/>
    </location>
</feature>
<dbReference type="Proteomes" id="UP001176517">
    <property type="component" value="Unassembled WGS sequence"/>
</dbReference>
<feature type="region of interest" description="Disordered" evidence="1">
    <location>
        <begin position="89"/>
        <end position="134"/>
    </location>
</feature>
<dbReference type="EMBL" id="JAPDMZ010000193">
    <property type="protein sequence ID" value="KAK0546433.1"/>
    <property type="molecule type" value="Genomic_DNA"/>
</dbReference>
<feature type="region of interest" description="Disordered" evidence="1">
    <location>
        <begin position="333"/>
        <end position="401"/>
    </location>
</feature>
<feature type="compositionally biased region" description="Acidic residues" evidence="1">
    <location>
        <begin position="278"/>
        <end position="291"/>
    </location>
</feature>
<comment type="caution">
    <text evidence="2">The sequence shown here is derived from an EMBL/GenBank/DDBJ whole genome shotgun (WGS) entry which is preliminary data.</text>
</comment>
<evidence type="ECO:0000313" key="3">
    <source>
        <dbReference type="Proteomes" id="UP001176517"/>
    </source>
</evidence>